<dbReference type="InterPro" id="IPR021427">
    <property type="entry name" value="DUF3077"/>
</dbReference>
<dbReference type="EMBL" id="MSCT01000002">
    <property type="protein sequence ID" value="OLF56531.1"/>
    <property type="molecule type" value="Genomic_DNA"/>
</dbReference>
<organism evidence="1 2">
    <name type="scientific">Pseudomonas chlororaphis</name>
    <dbReference type="NCBI Taxonomy" id="587753"/>
    <lineage>
        <taxon>Bacteria</taxon>
        <taxon>Pseudomonadati</taxon>
        <taxon>Pseudomonadota</taxon>
        <taxon>Gammaproteobacteria</taxon>
        <taxon>Pseudomonadales</taxon>
        <taxon>Pseudomonadaceae</taxon>
        <taxon>Pseudomonas</taxon>
    </lineage>
</organism>
<accession>A0A1Q8EXM3</accession>
<gene>
    <name evidence="1" type="ORF">BTN82_01100</name>
</gene>
<evidence type="ECO:0008006" key="3">
    <source>
        <dbReference type="Google" id="ProtNLM"/>
    </source>
</evidence>
<dbReference type="AlphaFoldDB" id="A0A1Q8EXM3"/>
<evidence type="ECO:0000313" key="2">
    <source>
        <dbReference type="Proteomes" id="UP000185578"/>
    </source>
</evidence>
<comment type="caution">
    <text evidence="1">The sequence shown here is derived from an EMBL/GenBank/DDBJ whole genome shotgun (WGS) entry which is preliminary data.</text>
</comment>
<evidence type="ECO:0000313" key="1">
    <source>
        <dbReference type="EMBL" id="OLF56531.1"/>
    </source>
</evidence>
<protein>
    <recommendedName>
        <fullName evidence="3">DUF3077 domain-containing protein</fullName>
    </recommendedName>
</protein>
<name>A0A1Q8EXM3_9PSED</name>
<reference evidence="1 2" key="1">
    <citation type="submission" date="2016-12" db="EMBL/GenBank/DDBJ databases">
        <authorList>
            <person name="Song W.-J."/>
            <person name="Kurnit D.M."/>
        </authorList>
    </citation>
    <scope>NUCLEOTIDE SEQUENCE [LARGE SCALE GENOMIC DNA]</scope>
    <source>
        <strain evidence="1 2">PCL1601</strain>
    </source>
</reference>
<dbReference type="Pfam" id="PF11275">
    <property type="entry name" value="DUF3077"/>
    <property type="match status" value="1"/>
</dbReference>
<dbReference type="OrthoDB" id="6899489at2"/>
<sequence>MYASNPKDLKTPGLTPCPFHAGEPLFQVSSGIPIRDALSLASDLLHIAKKLAEDAAMERSTDRHAWASHYLQTMSKALIDDVVKVLE</sequence>
<proteinExistence type="predicted"/>
<dbReference type="RefSeq" id="WP_075117343.1">
    <property type="nucleotide sequence ID" value="NZ_MSCT01000002.1"/>
</dbReference>
<dbReference type="Proteomes" id="UP000185578">
    <property type="component" value="Unassembled WGS sequence"/>
</dbReference>